<keyword evidence="2" id="KW-1133">Transmembrane helix</keyword>
<evidence type="ECO:0000256" key="1">
    <source>
        <dbReference type="SAM" id="Coils"/>
    </source>
</evidence>
<keyword evidence="2" id="KW-0812">Transmembrane</keyword>
<organism evidence="4 5">
    <name type="scientific">Segatella maculosa OT 289</name>
    <dbReference type="NCBI Taxonomy" id="999422"/>
    <lineage>
        <taxon>Bacteria</taxon>
        <taxon>Pseudomonadati</taxon>
        <taxon>Bacteroidota</taxon>
        <taxon>Bacteroidia</taxon>
        <taxon>Bacteroidales</taxon>
        <taxon>Prevotellaceae</taxon>
        <taxon>Segatella</taxon>
    </lineage>
</organism>
<dbReference type="HOGENOM" id="CLU_037195_0_0_10"/>
<accession>H1HLF1</accession>
<feature type="transmembrane region" description="Helical" evidence="2">
    <location>
        <begin position="347"/>
        <end position="370"/>
    </location>
</feature>
<dbReference type="AlphaFoldDB" id="H1HLF1"/>
<proteinExistence type="predicted"/>
<name>H1HLF1_9BACT</name>
<keyword evidence="1" id="KW-0175">Coiled coil</keyword>
<feature type="coiled-coil region" evidence="1">
    <location>
        <begin position="376"/>
        <end position="417"/>
    </location>
</feature>
<dbReference type="STRING" id="999422.HMPREF9944_00995"/>
<dbReference type="Proteomes" id="UP000003167">
    <property type="component" value="Unassembled WGS sequence"/>
</dbReference>
<evidence type="ECO:0000313" key="5">
    <source>
        <dbReference type="Proteomes" id="UP000003167"/>
    </source>
</evidence>
<dbReference type="EMBL" id="AGEK01000018">
    <property type="protein sequence ID" value="EHO72283.1"/>
    <property type="molecule type" value="Genomic_DNA"/>
</dbReference>
<protein>
    <recommendedName>
        <fullName evidence="3">DUF6377 domain-containing protein</fullName>
    </recommendedName>
</protein>
<dbReference type="PATRIC" id="fig|999422.3.peg.1024"/>
<gene>
    <name evidence="4" type="ORF">HMPREF9944_00995</name>
</gene>
<dbReference type="Pfam" id="PF19904">
    <property type="entry name" value="DUF6377"/>
    <property type="match status" value="1"/>
</dbReference>
<feature type="domain" description="DUF6377" evidence="3">
    <location>
        <begin position="272"/>
        <end position="530"/>
    </location>
</feature>
<comment type="caution">
    <text evidence="4">The sequence shown here is derived from an EMBL/GenBank/DDBJ whole genome shotgun (WGS) entry which is preliminary data.</text>
</comment>
<evidence type="ECO:0000256" key="2">
    <source>
        <dbReference type="SAM" id="Phobius"/>
    </source>
</evidence>
<reference evidence="4 5" key="1">
    <citation type="submission" date="2011-12" db="EMBL/GenBank/DDBJ databases">
        <title>The Genome Sequence of Prevotella maculosa OT 289.</title>
        <authorList>
            <consortium name="The Broad Institute Genome Sequencing Platform"/>
            <person name="Earl A."/>
            <person name="Ward D."/>
            <person name="Feldgarden M."/>
            <person name="Gevers D."/>
            <person name="Izard J."/>
            <person name="Blanton J.M."/>
            <person name="Mathney J."/>
            <person name="Tanner A.C."/>
            <person name="Dewhirst F.E."/>
            <person name="Young S.K."/>
            <person name="Zeng Q."/>
            <person name="Gargeya S."/>
            <person name="Fitzgerald M."/>
            <person name="Haas B."/>
            <person name="Abouelleil A."/>
            <person name="Alvarado L."/>
            <person name="Arachchi H.M."/>
            <person name="Berlin A."/>
            <person name="Chapman S.B."/>
            <person name="Gearin G."/>
            <person name="Goldberg J."/>
            <person name="Griggs A."/>
            <person name="Gujja S."/>
            <person name="Hansen M."/>
            <person name="Heiman D."/>
            <person name="Howarth C."/>
            <person name="Larimer J."/>
            <person name="Lui A."/>
            <person name="MacDonald P.J.P."/>
            <person name="McCowen C."/>
            <person name="Montmayeur A."/>
            <person name="Murphy C."/>
            <person name="Neiman D."/>
            <person name="Pearson M."/>
            <person name="Priest M."/>
            <person name="Roberts A."/>
            <person name="Saif S."/>
            <person name="Shea T."/>
            <person name="Sisk P."/>
            <person name="Stolte C."/>
            <person name="Sykes S."/>
            <person name="Wortman J."/>
            <person name="Nusbaum C."/>
            <person name="Birren B."/>
        </authorList>
    </citation>
    <scope>NUCLEOTIDE SEQUENCE [LARGE SCALE GENOMIC DNA]</scope>
    <source>
        <strain evidence="4 5">OT 289</strain>
    </source>
</reference>
<sequence length="574" mass="67083">MEIIRKGAWPSQSTTYIMYKTIIIVTFLLFGVPPSKAGGNNRLTDRLDSILRLQSLQTEAKMREINIIKVRMNRETNMEKKLQFCDQLYQAYHVFQFDSAMTYVEKGLNLARHRNETYYADNTIRKSELLAIGGLYSEALQTISTLDITRFSKRQRFNYYLTHFRIYSYWSDFCNDAIYAPRYREKARENLRLAMPYLDRNDRDYEYYQGEYYGYILNDQVGARRHYLKAIATTPENSRMRAMACFALACTYSAPADMDLYERYLVMACISDARSLTMENMALQNLAMYTLEHGHDNLDIVDAQRYISISLENAKFYNNRLRIIEISDRLPVIVESYQQQLGERNTVLHNTLIAISLLAVFLIAAVGFIFKQNSRLTQSRKKLQTSNNRLSEMNERQSMLNEQLHDLNEKLLETNKKREGLVRLYIDLCSRYINRLKKQQTLVKRKIKANQAQELLTQLSSERLSEEDATTFLSRFDRAFLDLYPGFPQELNALLQPEYQIMQLKSHALTTEQRIMALVRLGVNESSEIANLLFYSPQTIYNYRSVIKSKAKNKDTFEAEVVKLCTVIGGERPN</sequence>
<evidence type="ECO:0000313" key="4">
    <source>
        <dbReference type="EMBL" id="EHO72283.1"/>
    </source>
</evidence>
<evidence type="ECO:0000259" key="3">
    <source>
        <dbReference type="Pfam" id="PF19904"/>
    </source>
</evidence>
<keyword evidence="5" id="KW-1185">Reference proteome</keyword>
<dbReference type="InterPro" id="IPR045957">
    <property type="entry name" value="DUF6377"/>
</dbReference>
<keyword evidence="2" id="KW-0472">Membrane</keyword>